<name>A0AA35WBZ2_GEOBA</name>
<evidence type="ECO:0000313" key="2">
    <source>
        <dbReference type="EMBL" id="CAI8014904.1"/>
    </source>
</evidence>
<dbReference type="AlphaFoldDB" id="A0AA35WBZ2"/>
<reference evidence="2" key="1">
    <citation type="submission" date="2023-03" db="EMBL/GenBank/DDBJ databases">
        <authorList>
            <person name="Steffen K."/>
            <person name="Cardenas P."/>
        </authorList>
    </citation>
    <scope>NUCLEOTIDE SEQUENCE</scope>
</reference>
<feature type="non-terminal residue" evidence="2">
    <location>
        <position position="46"/>
    </location>
</feature>
<protein>
    <submittedName>
        <fullName evidence="2">Uncharacterized protein</fullName>
    </submittedName>
</protein>
<evidence type="ECO:0000313" key="3">
    <source>
        <dbReference type="Proteomes" id="UP001174909"/>
    </source>
</evidence>
<sequence length="46" mass="4791">MAGRRPAELSEQSDDDVQKTSSSSSADTHGLSSKDVSDSSETPPPL</sequence>
<gene>
    <name evidence="2" type="ORF">GBAR_LOCUS9290</name>
</gene>
<comment type="caution">
    <text evidence="2">The sequence shown here is derived from an EMBL/GenBank/DDBJ whole genome shotgun (WGS) entry which is preliminary data.</text>
</comment>
<dbReference type="Proteomes" id="UP001174909">
    <property type="component" value="Unassembled WGS sequence"/>
</dbReference>
<proteinExistence type="predicted"/>
<keyword evidence="3" id="KW-1185">Reference proteome</keyword>
<accession>A0AA35WBZ2</accession>
<dbReference type="EMBL" id="CASHTH010001398">
    <property type="protein sequence ID" value="CAI8014904.1"/>
    <property type="molecule type" value="Genomic_DNA"/>
</dbReference>
<feature type="compositionally biased region" description="Polar residues" evidence="1">
    <location>
        <begin position="19"/>
        <end position="31"/>
    </location>
</feature>
<feature type="region of interest" description="Disordered" evidence="1">
    <location>
        <begin position="1"/>
        <end position="46"/>
    </location>
</feature>
<evidence type="ECO:0000256" key="1">
    <source>
        <dbReference type="SAM" id="MobiDB-lite"/>
    </source>
</evidence>
<organism evidence="2 3">
    <name type="scientific">Geodia barretti</name>
    <name type="common">Barrett's horny sponge</name>
    <dbReference type="NCBI Taxonomy" id="519541"/>
    <lineage>
        <taxon>Eukaryota</taxon>
        <taxon>Metazoa</taxon>
        <taxon>Porifera</taxon>
        <taxon>Demospongiae</taxon>
        <taxon>Heteroscleromorpha</taxon>
        <taxon>Tetractinellida</taxon>
        <taxon>Astrophorina</taxon>
        <taxon>Geodiidae</taxon>
        <taxon>Geodia</taxon>
    </lineage>
</organism>